<evidence type="ECO:0000256" key="1">
    <source>
        <dbReference type="SAM" id="SignalP"/>
    </source>
</evidence>
<dbReference type="EMBL" id="JACCCZ010000001">
    <property type="protein sequence ID" value="NYG02552.1"/>
    <property type="molecule type" value="Genomic_DNA"/>
</dbReference>
<dbReference type="GeneID" id="98052589"/>
<comment type="caution">
    <text evidence="2">The sequence shown here is derived from an EMBL/GenBank/DDBJ whole genome shotgun (WGS) entry which is preliminary data.</text>
</comment>
<sequence>MHARRTIIGFLAAAIAMGGATGTAVADPVTIDPTPLTVTSGHGPVDVTVLGPHGSGYSFTLPAGGRSDIPTEGGGYERIVVSENGVTIGERTLLNPDLRTYCDVRPATEETRLSCGIIA</sequence>
<evidence type="ECO:0000313" key="3">
    <source>
        <dbReference type="Proteomes" id="UP000549695"/>
    </source>
</evidence>
<reference evidence="2 3" key="1">
    <citation type="submission" date="2020-07" db="EMBL/GenBank/DDBJ databases">
        <title>Sequencing the genomes of 1000 actinobacteria strains.</title>
        <authorList>
            <person name="Klenk H.-P."/>
        </authorList>
    </citation>
    <scope>NUCLEOTIDE SEQUENCE [LARGE SCALE GENOMIC DNA]</scope>
    <source>
        <strain evidence="2 3">DSM 44749</strain>
    </source>
</reference>
<dbReference type="Proteomes" id="UP000549695">
    <property type="component" value="Unassembled WGS sequence"/>
</dbReference>
<name>A0A852WAV6_PSEA5</name>
<gene>
    <name evidence="2" type="ORF">HDA37_002837</name>
</gene>
<feature type="chain" id="PRO_5032754119" evidence="1">
    <location>
        <begin position="27"/>
        <end position="119"/>
    </location>
</feature>
<protein>
    <submittedName>
        <fullName evidence="2">Uncharacterized protein</fullName>
    </submittedName>
</protein>
<organism evidence="2 3">
    <name type="scientific">Pseudonocardia alni</name>
    <name type="common">Amycolata alni</name>
    <dbReference type="NCBI Taxonomy" id="33907"/>
    <lineage>
        <taxon>Bacteria</taxon>
        <taxon>Bacillati</taxon>
        <taxon>Actinomycetota</taxon>
        <taxon>Actinomycetes</taxon>
        <taxon>Pseudonocardiales</taxon>
        <taxon>Pseudonocardiaceae</taxon>
        <taxon>Pseudonocardia</taxon>
    </lineage>
</organism>
<keyword evidence="3" id="KW-1185">Reference proteome</keyword>
<accession>A0A852WAV6</accession>
<keyword evidence="1" id="KW-0732">Signal</keyword>
<dbReference type="RefSeq" id="WP_179761345.1">
    <property type="nucleotide sequence ID" value="NZ_BAAAJZ010000003.1"/>
</dbReference>
<proteinExistence type="predicted"/>
<dbReference type="AlphaFoldDB" id="A0A852WAV6"/>
<feature type="signal peptide" evidence="1">
    <location>
        <begin position="1"/>
        <end position="26"/>
    </location>
</feature>
<evidence type="ECO:0000313" key="2">
    <source>
        <dbReference type="EMBL" id="NYG02552.1"/>
    </source>
</evidence>